<dbReference type="AlphaFoldDB" id="A0A0C5JNE2"/>
<accession>A0A0C5JNE2</accession>
<keyword evidence="6" id="KW-1185">Reference proteome</keyword>
<dbReference type="HOGENOM" id="CLU_047930_2_0_4"/>
<dbReference type="RefSeq" id="WP_202634950.1">
    <property type="nucleotide sequence ID" value="NZ_CP010554.1"/>
</dbReference>
<proteinExistence type="predicted"/>
<dbReference type="GO" id="GO:0003700">
    <property type="term" value="F:DNA-binding transcription factor activity"/>
    <property type="evidence" value="ECO:0007669"/>
    <property type="project" value="InterPro"/>
</dbReference>
<dbReference type="PROSITE" id="PS01124">
    <property type="entry name" value="HTH_ARAC_FAMILY_2"/>
    <property type="match status" value="1"/>
</dbReference>
<dbReference type="Gene3D" id="1.10.10.60">
    <property type="entry name" value="Homeodomain-like"/>
    <property type="match status" value="1"/>
</dbReference>
<gene>
    <name evidence="5" type="ORF">PG1C_11560</name>
</gene>
<evidence type="ECO:0000256" key="3">
    <source>
        <dbReference type="ARBA" id="ARBA00023163"/>
    </source>
</evidence>
<dbReference type="PANTHER" id="PTHR47893:SF1">
    <property type="entry name" value="REGULATORY PROTEIN PCHR"/>
    <property type="match status" value="1"/>
</dbReference>
<keyword evidence="2" id="KW-0238">DNA-binding</keyword>
<protein>
    <recommendedName>
        <fullName evidence="4">HTH araC/xylS-type domain-containing protein</fullName>
    </recommendedName>
</protein>
<dbReference type="EMBL" id="CP010554">
    <property type="protein sequence ID" value="AJP48891.1"/>
    <property type="molecule type" value="Genomic_DNA"/>
</dbReference>
<dbReference type="SMART" id="SM00342">
    <property type="entry name" value="HTH_ARAC"/>
    <property type="match status" value="1"/>
</dbReference>
<dbReference type="PANTHER" id="PTHR47893">
    <property type="entry name" value="REGULATORY PROTEIN PCHR"/>
    <property type="match status" value="1"/>
</dbReference>
<dbReference type="Pfam" id="PF12833">
    <property type="entry name" value="HTH_18"/>
    <property type="match status" value="1"/>
</dbReference>
<reference evidence="5 6" key="1">
    <citation type="journal article" date="2015" name="Genome Announc.">
        <title>Complete Genome Sequence of a Novel Bacterium within the Family Rhodocyclaceae That Degrades Polycyclic Aromatic Hydrocarbons.</title>
        <authorList>
            <person name="Singleton D.R."/>
            <person name="Dickey A.N."/>
            <person name="Scholl E.H."/>
            <person name="Wright F.A."/>
            <person name="Aitken M.D."/>
        </authorList>
    </citation>
    <scope>NUCLEOTIDE SEQUENCE [LARGE SCALE GENOMIC DNA]</scope>
    <source>
        <strain evidence="6">PG1-Ca6</strain>
    </source>
</reference>
<dbReference type="PROSITE" id="PS00041">
    <property type="entry name" value="HTH_ARAC_FAMILY_1"/>
    <property type="match status" value="1"/>
</dbReference>
<dbReference type="KEGG" id="rbu:PG1C_11560"/>
<name>A0A0C5JNE2_9PROT</name>
<evidence type="ECO:0000313" key="5">
    <source>
        <dbReference type="EMBL" id="AJP48891.1"/>
    </source>
</evidence>
<evidence type="ECO:0000256" key="2">
    <source>
        <dbReference type="ARBA" id="ARBA00023125"/>
    </source>
</evidence>
<dbReference type="Proteomes" id="UP000061603">
    <property type="component" value="Chromosome"/>
</dbReference>
<evidence type="ECO:0000313" key="6">
    <source>
        <dbReference type="Proteomes" id="UP000061603"/>
    </source>
</evidence>
<dbReference type="InterPro" id="IPR018060">
    <property type="entry name" value="HTH_AraC"/>
</dbReference>
<evidence type="ECO:0000256" key="1">
    <source>
        <dbReference type="ARBA" id="ARBA00023015"/>
    </source>
</evidence>
<dbReference type="InterPro" id="IPR053142">
    <property type="entry name" value="PchR_regulatory_protein"/>
</dbReference>
<organism evidence="5 6">
    <name type="scientific">Rugosibacter aromaticivorans</name>
    <dbReference type="NCBI Taxonomy" id="1565605"/>
    <lineage>
        <taxon>Bacteria</taxon>
        <taxon>Pseudomonadati</taxon>
        <taxon>Pseudomonadota</taxon>
        <taxon>Betaproteobacteria</taxon>
        <taxon>Nitrosomonadales</taxon>
        <taxon>Sterolibacteriaceae</taxon>
        <taxon>Rugosibacter</taxon>
    </lineage>
</organism>
<evidence type="ECO:0000259" key="4">
    <source>
        <dbReference type="PROSITE" id="PS01124"/>
    </source>
</evidence>
<dbReference type="GO" id="GO:0043565">
    <property type="term" value="F:sequence-specific DNA binding"/>
    <property type="evidence" value="ECO:0007669"/>
    <property type="project" value="InterPro"/>
</dbReference>
<keyword evidence="3" id="KW-0804">Transcription</keyword>
<feature type="domain" description="HTH araC/xylS-type" evidence="4">
    <location>
        <begin position="256"/>
        <end position="357"/>
    </location>
</feature>
<dbReference type="InterPro" id="IPR018062">
    <property type="entry name" value="HTH_AraC-typ_CS"/>
</dbReference>
<sequence>MRATTPSKDISHARWPSLNPTGSRTIAGYVAQQMPRVSEEVSGFLYEKKTTCDSDEHAKSMFGWNQSCDQMTPGAFDGKVVEMWIKGMQIFRATANRSVCQSGHFWKNYRVIGMPLEMSSMGLLSKQAITLDTLFTFQSELGFSLSTPEEFDAIAIAIPDTTLEKLMVERGIGSIRRLMGDTMNVLRPNPDKLVELRNCLTSALDPRNFRQELLHDPQAQQTMRSTIIDHVLETLRSAQPAPMRTRSFKAHSHLVHEAINLALANASEPPTVAGLCRRLKVSQRMLNYSFLETVGTAPLQYLRSRRLNGVRRDLRATSARPVTIGDVADRWGFRHLPRFAAEYRSLFGELPSETLRGTINSEFS</sequence>
<keyword evidence="1" id="KW-0805">Transcription regulation</keyword>